<evidence type="ECO:0000256" key="1">
    <source>
        <dbReference type="ARBA" id="ARBA00010638"/>
    </source>
</evidence>
<comment type="cofactor">
    <cofactor evidence="5">
        <name>Mg(2+)</name>
        <dbReference type="ChEBI" id="CHEBI:18420"/>
    </cofactor>
</comment>
<comment type="catalytic activity">
    <reaction evidence="5">
        <text>(6S)-5-formyl-5,6,7,8-tetrahydrofolate + ATP = (6R)-5,10-methenyltetrahydrofolate + ADP + phosphate</text>
        <dbReference type="Rhea" id="RHEA:10488"/>
        <dbReference type="ChEBI" id="CHEBI:30616"/>
        <dbReference type="ChEBI" id="CHEBI:43474"/>
        <dbReference type="ChEBI" id="CHEBI:57455"/>
        <dbReference type="ChEBI" id="CHEBI:57457"/>
        <dbReference type="ChEBI" id="CHEBI:456216"/>
        <dbReference type="EC" id="6.3.3.2"/>
    </reaction>
</comment>
<evidence type="ECO:0000256" key="3">
    <source>
        <dbReference type="ARBA" id="ARBA00022840"/>
    </source>
</evidence>
<dbReference type="InterPro" id="IPR024185">
    <property type="entry name" value="FTHF_cligase-like_sf"/>
</dbReference>
<evidence type="ECO:0000256" key="2">
    <source>
        <dbReference type="ARBA" id="ARBA00022741"/>
    </source>
</evidence>
<dbReference type="GO" id="GO:0035999">
    <property type="term" value="P:tetrahydrofolate interconversion"/>
    <property type="evidence" value="ECO:0007669"/>
    <property type="project" value="TreeGrafter"/>
</dbReference>
<dbReference type="PIRSF" id="PIRSF006806">
    <property type="entry name" value="FTHF_cligase"/>
    <property type="match status" value="1"/>
</dbReference>
<dbReference type="Pfam" id="PF01812">
    <property type="entry name" value="5-FTHF_cyc-lig"/>
    <property type="match status" value="1"/>
</dbReference>
<dbReference type="AlphaFoldDB" id="A0A078MVD4"/>
<accession>A0A078MVD4</accession>
<dbReference type="NCBIfam" id="TIGR02727">
    <property type="entry name" value="MTHFS_bact"/>
    <property type="match status" value="1"/>
</dbReference>
<dbReference type="GO" id="GO:0030272">
    <property type="term" value="F:5-formyltetrahydrofolate cyclo-ligase activity"/>
    <property type="evidence" value="ECO:0007669"/>
    <property type="project" value="UniProtKB-EC"/>
</dbReference>
<comment type="similarity">
    <text evidence="1 5">Belongs to the 5-formyltetrahydrofolate cyclo-ligase family.</text>
</comment>
<feature type="binding site" evidence="4">
    <location>
        <position position="57"/>
    </location>
    <ligand>
        <name>substrate</name>
    </ligand>
</feature>
<dbReference type="PANTHER" id="PTHR23407">
    <property type="entry name" value="ATPASE INHIBITOR/5-FORMYLTETRAHYDROFOLATE CYCLO-LIGASE"/>
    <property type="match status" value="1"/>
</dbReference>
<keyword evidence="5" id="KW-0479">Metal-binding</keyword>
<dbReference type="EC" id="6.3.3.2" evidence="5"/>
<organism evidence="6">
    <name type="scientific">Arthrobacter saudimassiliensis</name>
    <dbReference type="NCBI Taxonomy" id="1461584"/>
    <lineage>
        <taxon>Bacteria</taxon>
        <taxon>Bacillati</taxon>
        <taxon>Actinomycetota</taxon>
        <taxon>Actinomycetes</taxon>
        <taxon>Micrococcales</taxon>
        <taxon>Micrococcaceae</taxon>
        <taxon>Arthrobacter</taxon>
    </lineage>
</organism>
<dbReference type="GO" id="GO:0005524">
    <property type="term" value="F:ATP binding"/>
    <property type="evidence" value="ECO:0007669"/>
    <property type="project" value="UniProtKB-KW"/>
</dbReference>
<protein>
    <recommendedName>
        <fullName evidence="5">5-formyltetrahydrofolate cyclo-ligase</fullName>
        <ecNumber evidence="5">6.3.3.2</ecNumber>
    </recommendedName>
</protein>
<keyword evidence="6" id="KW-0436">Ligase</keyword>
<proteinExistence type="inferred from homology"/>
<evidence type="ECO:0000313" key="6">
    <source>
        <dbReference type="EMBL" id="CEA08806.1"/>
    </source>
</evidence>
<dbReference type="InterPro" id="IPR002698">
    <property type="entry name" value="FTHF_cligase"/>
</dbReference>
<dbReference type="InterPro" id="IPR037171">
    <property type="entry name" value="NagB/RpiA_transferase-like"/>
</dbReference>
<dbReference type="EMBL" id="LN483071">
    <property type="protein sequence ID" value="CEA08806.1"/>
    <property type="molecule type" value="Genomic_DNA"/>
</dbReference>
<keyword evidence="3 4" id="KW-0067">ATP-binding</keyword>
<dbReference type="SUPFAM" id="SSF100950">
    <property type="entry name" value="NagB/RpiA/CoA transferase-like"/>
    <property type="match status" value="1"/>
</dbReference>
<dbReference type="PATRIC" id="fig|1461584.3.peg.2139"/>
<gene>
    <name evidence="6" type="ORF">BN1051_02164</name>
</gene>
<dbReference type="GO" id="GO:0009396">
    <property type="term" value="P:folic acid-containing compound biosynthetic process"/>
    <property type="evidence" value="ECO:0007669"/>
    <property type="project" value="TreeGrafter"/>
</dbReference>
<feature type="binding site" evidence="4">
    <location>
        <begin position="135"/>
        <end position="143"/>
    </location>
    <ligand>
        <name>ATP</name>
        <dbReference type="ChEBI" id="CHEBI:30616"/>
    </ligand>
</feature>
<keyword evidence="2 4" id="KW-0547">Nucleotide-binding</keyword>
<dbReference type="PANTHER" id="PTHR23407:SF1">
    <property type="entry name" value="5-FORMYLTETRAHYDROFOLATE CYCLO-LIGASE"/>
    <property type="match status" value="1"/>
</dbReference>
<feature type="binding site" evidence="4">
    <location>
        <position position="52"/>
    </location>
    <ligand>
        <name>substrate</name>
    </ligand>
</feature>
<evidence type="ECO:0000256" key="5">
    <source>
        <dbReference type="RuleBase" id="RU361279"/>
    </source>
</evidence>
<name>A0A078MVD4_9MICC</name>
<dbReference type="Gene3D" id="3.40.50.10420">
    <property type="entry name" value="NagB/RpiA/CoA transferase-like"/>
    <property type="match status" value="1"/>
</dbReference>
<feature type="binding site" evidence="4">
    <location>
        <begin position="4"/>
        <end position="8"/>
    </location>
    <ligand>
        <name>ATP</name>
        <dbReference type="ChEBI" id="CHEBI:30616"/>
    </ligand>
</feature>
<evidence type="ECO:0000256" key="4">
    <source>
        <dbReference type="PIRSR" id="PIRSR006806-1"/>
    </source>
</evidence>
<keyword evidence="5" id="KW-0460">Magnesium</keyword>
<dbReference type="GO" id="GO:0046872">
    <property type="term" value="F:metal ion binding"/>
    <property type="evidence" value="ECO:0007669"/>
    <property type="project" value="UniProtKB-KW"/>
</dbReference>
<sequence>MLTKDQVRAELLLRRRALTADEKAAAGRALADGGAAAIAALVPEGGTVAAYLSVGSEPPTLPLLQALDAGGRRVVVPICEPGYRLSWAPWRPGTPIGRSRYAAVAEPQVPGVPADQLPLAAVLTPGLAVDTAGGRLGKGGGYYDRFLASLPPAVPVATVLYDHEVLASGSFPVTDLDAPVAAALTPAGWRELGVRRVYS</sequence>
<reference evidence="6" key="1">
    <citation type="submission" date="2014-07" db="EMBL/GenBank/DDBJ databases">
        <authorList>
            <person name="Urmite Genomes Urmite Genomes"/>
        </authorList>
    </citation>
    <scope>NUCLEOTIDE SEQUENCE</scope>
    <source>
        <strain evidence="6">11W110_air</strain>
    </source>
</reference>